<dbReference type="GO" id="GO:0001227">
    <property type="term" value="F:DNA-binding transcription repressor activity, RNA polymerase II-specific"/>
    <property type="evidence" value="ECO:0007669"/>
    <property type="project" value="TreeGrafter"/>
</dbReference>
<evidence type="ECO:0000256" key="3">
    <source>
        <dbReference type="ARBA" id="ARBA00022737"/>
    </source>
</evidence>
<evidence type="ECO:0000256" key="7">
    <source>
        <dbReference type="ARBA" id="ARBA00023163"/>
    </source>
</evidence>
<evidence type="ECO:0000256" key="10">
    <source>
        <dbReference type="SAM" id="MobiDB-lite"/>
    </source>
</evidence>
<keyword evidence="3" id="KW-0677">Repeat</keyword>
<comment type="caution">
    <text evidence="12">The sequence shown here is derived from an EMBL/GenBank/DDBJ whole genome shotgun (WGS) entry which is preliminary data.</text>
</comment>
<dbReference type="GO" id="GO:0005654">
    <property type="term" value="C:nucleoplasm"/>
    <property type="evidence" value="ECO:0007669"/>
    <property type="project" value="TreeGrafter"/>
</dbReference>
<dbReference type="OMA" id="QIHEKEC"/>
<feature type="domain" description="C2H2-type" evidence="11">
    <location>
        <begin position="272"/>
        <end position="299"/>
    </location>
</feature>
<keyword evidence="4 9" id="KW-0863">Zinc-finger</keyword>
<reference evidence="12 13" key="1">
    <citation type="submission" date="2015-12" db="EMBL/GenBank/DDBJ databases">
        <title>The genome of Folsomia candida.</title>
        <authorList>
            <person name="Faddeeva A."/>
            <person name="Derks M.F."/>
            <person name="Anvar Y."/>
            <person name="Smit S."/>
            <person name="Van Straalen N."/>
            <person name="Roelofs D."/>
        </authorList>
    </citation>
    <scope>NUCLEOTIDE SEQUENCE [LARGE SCALE GENOMIC DNA]</scope>
    <source>
        <strain evidence="12 13">VU population</strain>
        <tissue evidence="12">Whole body</tissue>
    </source>
</reference>
<evidence type="ECO:0000256" key="8">
    <source>
        <dbReference type="ARBA" id="ARBA00023242"/>
    </source>
</evidence>
<dbReference type="InterPro" id="IPR036236">
    <property type="entry name" value="Znf_C2H2_sf"/>
</dbReference>
<evidence type="ECO:0000256" key="2">
    <source>
        <dbReference type="ARBA" id="ARBA00022723"/>
    </source>
</evidence>
<dbReference type="PROSITE" id="PS00028">
    <property type="entry name" value="ZINC_FINGER_C2H2_1"/>
    <property type="match status" value="6"/>
</dbReference>
<feature type="domain" description="C2H2-type" evidence="11">
    <location>
        <begin position="216"/>
        <end position="243"/>
    </location>
</feature>
<feature type="region of interest" description="Disordered" evidence="10">
    <location>
        <begin position="358"/>
        <end position="403"/>
    </location>
</feature>
<keyword evidence="2" id="KW-0479">Metal-binding</keyword>
<dbReference type="FunFam" id="3.30.160.60:FF:000624">
    <property type="entry name" value="zinc finger protein 697"/>
    <property type="match status" value="1"/>
</dbReference>
<dbReference type="Proteomes" id="UP000198287">
    <property type="component" value="Unassembled WGS sequence"/>
</dbReference>
<feature type="domain" description="C2H2-type" evidence="11">
    <location>
        <begin position="328"/>
        <end position="356"/>
    </location>
</feature>
<evidence type="ECO:0000313" key="13">
    <source>
        <dbReference type="Proteomes" id="UP000198287"/>
    </source>
</evidence>
<dbReference type="Gene3D" id="3.30.160.60">
    <property type="entry name" value="Classic Zinc Finger"/>
    <property type="match status" value="6"/>
</dbReference>
<keyword evidence="7" id="KW-0804">Transcription</keyword>
<dbReference type="STRING" id="158441.A0A226D0P6"/>
<keyword evidence="6" id="KW-0805">Transcription regulation</keyword>
<comment type="subcellular location">
    <subcellularLocation>
        <location evidence="1">Nucleus</location>
    </subcellularLocation>
</comment>
<feature type="compositionally biased region" description="Basic and acidic residues" evidence="10">
    <location>
        <begin position="71"/>
        <end position="87"/>
    </location>
</feature>
<feature type="compositionally biased region" description="Polar residues" evidence="10">
    <location>
        <begin position="88"/>
        <end position="104"/>
    </location>
</feature>
<name>A0A226D0P6_FOLCA</name>
<organism evidence="12 13">
    <name type="scientific">Folsomia candida</name>
    <name type="common">Springtail</name>
    <dbReference type="NCBI Taxonomy" id="158441"/>
    <lineage>
        <taxon>Eukaryota</taxon>
        <taxon>Metazoa</taxon>
        <taxon>Ecdysozoa</taxon>
        <taxon>Arthropoda</taxon>
        <taxon>Hexapoda</taxon>
        <taxon>Collembola</taxon>
        <taxon>Entomobryomorpha</taxon>
        <taxon>Isotomoidea</taxon>
        <taxon>Isotomidae</taxon>
        <taxon>Proisotominae</taxon>
        <taxon>Folsomia</taxon>
    </lineage>
</organism>
<dbReference type="AlphaFoldDB" id="A0A226D0P6"/>
<dbReference type="FunFam" id="3.30.160.60:FF:000100">
    <property type="entry name" value="Zinc finger 45-like"/>
    <property type="match status" value="1"/>
</dbReference>
<feature type="domain" description="C2H2-type" evidence="11">
    <location>
        <begin position="45"/>
        <end position="68"/>
    </location>
</feature>
<dbReference type="Pfam" id="PF00096">
    <property type="entry name" value="zf-C2H2"/>
    <property type="match status" value="3"/>
</dbReference>
<dbReference type="PROSITE" id="PS50157">
    <property type="entry name" value="ZINC_FINGER_C2H2_2"/>
    <property type="match status" value="6"/>
</dbReference>
<feature type="compositionally biased region" description="Basic and acidic residues" evidence="10">
    <location>
        <begin position="394"/>
        <end position="403"/>
    </location>
</feature>
<evidence type="ECO:0000313" key="12">
    <source>
        <dbReference type="EMBL" id="OXA38753.1"/>
    </source>
</evidence>
<dbReference type="GO" id="GO:0000978">
    <property type="term" value="F:RNA polymerase II cis-regulatory region sequence-specific DNA binding"/>
    <property type="evidence" value="ECO:0007669"/>
    <property type="project" value="TreeGrafter"/>
</dbReference>
<protein>
    <submittedName>
        <fullName evidence="12">Zinc finger protein 93</fullName>
    </submittedName>
</protein>
<keyword evidence="8" id="KW-0539">Nucleus</keyword>
<dbReference type="OrthoDB" id="6077919at2759"/>
<dbReference type="PANTHER" id="PTHR24399">
    <property type="entry name" value="ZINC FINGER AND BTB DOMAIN-CONTAINING"/>
    <property type="match status" value="1"/>
</dbReference>
<proteinExistence type="predicted"/>
<evidence type="ECO:0000256" key="9">
    <source>
        <dbReference type="PROSITE-ProRule" id="PRU00042"/>
    </source>
</evidence>
<evidence type="ECO:0000256" key="5">
    <source>
        <dbReference type="ARBA" id="ARBA00022833"/>
    </source>
</evidence>
<evidence type="ECO:0000256" key="1">
    <source>
        <dbReference type="ARBA" id="ARBA00004123"/>
    </source>
</evidence>
<feature type="region of interest" description="Disordered" evidence="10">
    <location>
        <begin position="71"/>
        <end position="149"/>
    </location>
</feature>
<dbReference type="EMBL" id="LNIX01000043">
    <property type="protein sequence ID" value="OXA38753.1"/>
    <property type="molecule type" value="Genomic_DNA"/>
</dbReference>
<gene>
    <name evidence="12" type="ORF">Fcan01_26386</name>
</gene>
<dbReference type="SUPFAM" id="SSF57667">
    <property type="entry name" value="beta-beta-alpha zinc fingers"/>
    <property type="match status" value="5"/>
</dbReference>
<dbReference type="InterPro" id="IPR013087">
    <property type="entry name" value="Znf_C2H2_type"/>
</dbReference>
<accession>A0A226D0P6</accession>
<keyword evidence="13" id="KW-1185">Reference proteome</keyword>
<feature type="compositionally biased region" description="Basic and acidic residues" evidence="10">
    <location>
        <begin position="126"/>
        <end position="145"/>
    </location>
</feature>
<dbReference type="GO" id="GO:0048598">
    <property type="term" value="P:embryonic morphogenesis"/>
    <property type="evidence" value="ECO:0007669"/>
    <property type="project" value="UniProtKB-ARBA"/>
</dbReference>
<evidence type="ECO:0000259" key="11">
    <source>
        <dbReference type="PROSITE" id="PS50157"/>
    </source>
</evidence>
<sequence>MLKHVKVIHTQATPTPHKCPHCDKACRIPFQRRHIRQAHTGVRPFTCDQCAKGFAVKSALTLHLKTSHGVVPEKTDRLPRSKKDAFRTTRSSPRGKKSVTTTPETLALSLGRIDSPIKKSYPSSSDNEKPELGDKDYVPKTENEVPVKPSSVEGVKLIPCLEPSCTPTFRTPLHERSHTGEKPEKCSLCEAAFAKKMTLQRHMIRDHSSTISTAQNTCLICGKRFHLRCDLNLHLDQHEGRYQVKCDTCGLMFLNAKTLLAHGDKMHGKDLIICDEYGRSFTSTQTLQEHKRIHTAVKKHKCETCGARFRRADVLTKHILTHTDERPYPCPNCKKVFKAKADLLRHVKVVHTQATSLPPRTNVPTAMKNVKPLPSDVTSAKRTQECGPSPATSEQKDSRSSRR</sequence>
<evidence type="ECO:0000256" key="6">
    <source>
        <dbReference type="ARBA" id="ARBA00023015"/>
    </source>
</evidence>
<dbReference type="PANTHER" id="PTHR24399:SF23">
    <property type="entry name" value="C2H2-TYPE DOMAIN-CONTAINING PROTEIN"/>
    <property type="match status" value="1"/>
</dbReference>
<evidence type="ECO:0000256" key="4">
    <source>
        <dbReference type="ARBA" id="ARBA00022771"/>
    </source>
</evidence>
<dbReference type="GO" id="GO:0008270">
    <property type="term" value="F:zinc ion binding"/>
    <property type="evidence" value="ECO:0007669"/>
    <property type="project" value="UniProtKB-KW"/>
</dbReference>
<feature type="domain" description="C2H2-type" evidence="11">
    <location>
        <begin position="300"/>
        <end position="327"/>
    </location>
</feature>
<dbReference type="FunFam" id="3.30.160.60:FF:000710">
    <property type="entry name" value="Zinc finger protein 768"/>
    <property type="match status" value="1"/>
</dbReference>
<dbReference type="SMART" id="SM00355">
    <property type="entry name" value="ZnF_C2H2"/>
    <property type="match status" value="8"/>
</dbReference>
<feature type="domain" description="C2H2-type" evidence="11">
    <location>
        <begin position="184"/>
        <end position="212"/>
    </location>
</feature>
<keyword evidence="5" id="KW-0862">Zinc</keyword>